<organism evidence="3 4">
    <name type="scientific">Mycolicibacterium arabiense</name>
    <dbReference type="NCBI Taxonomy" id="1286181"/>
    <lineage>
        <taxon>Bacteria</taxon>
        <taxon>Bacillati</taxon>
        <taxon>Actinomycetota</taxon>
        <taxon>Actinomycetes</taxon>
        <taxon>Mycobacteriales</taxon>
        <taxon>Mycobacteriaceae</taxon>
        <taxon>Mycolicibacterium</taxon>
    </lineage>
</organism>
<feature type="region of interest" description="Disordered" evidence="1">
    <location>
        <begin position="1"/>
        <end position="22"/>
    </location>
</feature>
<reference evidence="3 4" key="1">
    <citation type="journal article" date="2019" name="Emerg. Microbes Infect.">
        <title>Comprehensive subspecies identification of 175 nontuberculous mycobacteria species based on 7547 genomic profiles.</title>
        <authorList>
            <person name="Matsumoto Y."/>
            <person name="Kinjo T."/>
            <person name="Motooka D."/>
            <person name="Nabeya D."/>
            <person name="Jung N."/>
            <person name="Uechi K."/>
            <person name="Horii T."/>
            <person name="Iida T."/>
            <person name="Fujita J."/>
            <person name="Nakamura S."/>
        </authorList>
    </citation>
    <scope>NUCLEOTIDE SEQUENCE [LARGE SCALE GENOMIC DNA]</scope>
    <source>
        <strain evidence="3 4">JCM 18538</strain>
    </source>
</reference>
<evidence type="ECO:0000313" key="3">
    <source>
        <dbReference type="EMBL" id="BBY49788.1"/>
    </source>
</evidence>
<name>A0A7I7RYR3_9MYCO</name>
<evidence type="ECO:0000256" key="2">
    <source>
        <dbReference type="SAM" id="Phobius"/>
    </source>
</evidence>
<feature type="transmembrane region" description="Helical" evidence="2">
    <location>
        <begin position="155"/>
        <end position="176"/>
    </location>
</feature>
<feature type="transmembrane region" description="Helical" evidence="2">
    <location>
        <begin position="129"/>
        <end position="148"/>
    </location>
</feature>
<geneLocation type="plasmid" evidence="4">
    <name>pjcm18538 dna</name>
</geneLocation>
<sequence length="495" mass="51002">MPHADGAVISGHAPASTGPAPETPAPIVATHFDLPGWQRVVAVVALSAVAYSASYQQILTDAIAGSRATYLVVIPLLLAMIAAGYRSAPRGVSDSESDWIIATLLGVAGMTVIHLLSDRAESLAGLWRLHLLAIVVWLACAVAVMFGVRHTVRMWALWAFAIGFATPLPFMLATAGLGGSDIAYGVATAAMGALAVFLAGRWAPAGIRSCVALGSLAIAGGVVVAVGDRLGVLPTVLVAGGLIPVAATVVLTRVTGASINDAPSASRSLPRRSLTSLVILGATAVALLATTPVAVRPTTMPTVDADWADRADLTTPTSFPFITDFLGPQSTLVRYDLPGSAVAPAAAVDVMTTSDPAALDDFADAVWYPTSRPLDYHPITGPSVPPGARAIHTNADAATDGTGNDWYAVMWTWRAGALSQRVTVVVSQTIGGDRTPPAPQPLSLLQTAVRPALWIARQQPNAAGTIDPRVSQRATQVMSLLAPPADVAAEAPTDD</sequence>
<feature type="transmembrane region" description="Helical" evidence="2">
    <location>
        <begin position="68"/>
        <end position="87"/>
    </location>
</feature>
<accession>A0A7I7RYR3</accession>
<evidence type="ECO:0000256" key="1">
    <source>
        <dbReference type="SAM" id="MobiDB-lite"/>
    </source>
</evidence>
<dbReference type="KEGG" id="marz:MARA_32560"/>
<dbReference type="RefSeq" id="WP_163919358.1">
    <property type="nucleotide sequence ID" value="NZ_AP022593.1"/>
</dbReference>
<feature type="transmembrane region" description="Helical" evidence="2">
    <location>
        <begin position="207"/>
        <end position="226"/>
    </location>
</feature>
<dbReference type="EMBL" id="AP022593">
    <property type="protein sequence ID" value="BBY49788.1"/>
    <property type="molecule type" value="Genomic_DNA"/>
</dbReference>
<keyword evidence="2" id="KW-0472">Membrane</keyword>
<keyword evidence="4" id="KW-1185">Reference proteome</keyword>
<dbReference type="AlphaFoldDB" id="A0A7I7RYR3"/>
<evidence type="ECO:0000313" key="4">
    <source>
        <dbReference type="Proteomes" id="UP000467428"/>
    </source>
</evidence>
<feature type="transmembrane region" description="Helical" evidence="2">
    <location>
        <begin position="274"/>
        <end position="295"/>
    </location>
</feature>
<feature type="transmembrane region" description="Helical" evidence="2">
    <location>
        <begin position="182"/>
        <end position="200"/>
    </location>
</feature>
<keyword evidence="2" id="KW-1133">Transmembrane helix</keyword>
<gene>
    <name evidence="3" type="ORF">MARA_32560</name>
</gene>
<proteinExistence type="predicted"/>
<keyword evidence="2" id="KW-0812">Transmembrane</keyword>
<feature type="transmembrane region" description="Helical" evidence="2">
    <location>
        <begin position="99"/>
        <end position="117"/>
    </location>
</feature>
<dbReference type="Proteomes" id="UP000467428">
    <property type="component" value="Chromosome"/>
</dbReference>
<feature type="transmembrane region" description="Helical" evidence="2">
    <location>
        <begin position="232"/>
        <end position="254"/>
    </location>
</feature>
<protein>
    <submittedName>
        <fullName evidence="3">Uncharacterized protein</fullName>
    </submittedName>
</protein>